<name>A0ABX0JQG9_9PROT</name>
<organism evidence="1 2">
    <name type="scientific">Acetobacter musti</name>
    <dbReference type="NCBI Taxonomy" id="864732"/>
    <lineage>
        <taxon>Bacteria</taxon>
        <taxon>Pseudomonadati</taxon>
        <taxon>Pseudomonadota</taxon>
        <taxon>Alphaproteobacteria</taxon>
        <taxon>Acetobacterales</taxon>
        <taxon>Acetobacteraceae</taxon>
        <taxon>Acetobacter</taxon>
    </lineage>
</organism>
<sequence length="615" mass="64712">MRRFPAILLGAAVVTTALTAVAFLTAGHIDLSSFATRRLAAATGRSVRIGSLHVTPGRWITVELDDAHLGNVRNGSRPDMISVGHLHTQVRLTSLLWGPVETRDLVLTGFSGLFERTPDHTPNWRFGASEPRKAQAAAPDQTWFPGLRQATIRDSEVVYRTARGHSYQVGLNDVTFTSANDDAPLLMSVTGSYNTTPVAIMARMQSISLLRVAGTPYGTAIHATSGDLTLDLESTITDLLDFDGVAGKLTLRTPSSAPLMAFAGEPASDFAMALGLDGHFVHRGNLWSLDHTTGHLGGNQITDADVVFTEGAKGAPDQIGGNVNFAAIDLNGLTGGGPSTQRHADISLAVPAKPDPVIDVRLGAKQVSYNDRTFSDVSVVVTQGPGRIDVKSLSLAWLGARLHASGSLAAAENGTNLRAAVDMSGADIDRFRRQAGLAEIPISGQLSFHATAAADNIHTLDEAEQVADLTAAVGMDSGAISRRVIAMASTDVSLLVRNESGMAPVSCLLGVLTMRHGMGTVVPLRVNSAAGTVIGAALFDLNRKWFDLAFQSRAPGFFALDVPIRVSGSFSHPGFGLAGWSAKGRDLLKNARAVSTLPAGIADFAPGKACLRITL</sequence>
<dbReference type="PANTHER" id="PTHR30441:SF8">
    <property type="entry name" value="DUF748 DOMAIN-CONTAINING PROTEIN"/>
    <property type="match status" value="1"/>
</dbReference>
<dbReference type="InterPro" id="IPR052894">
    <property type="entry name" value="AsmA-related"/>
</dbReference>
<evidence type="ECO:0008006" key="3">
    <source>
        <dbReference type="Google" id="ProtNLM"/>
    </source>
</evidence>
<gene>
    <name evidence="1" type="ORF">GOB93_08730</name>
</gene>
<reference evidence="1 2" key="1">
    <citation type="journal article" date="2020" name="Int. J. Syst. Evol. Microbiol.">
        <title>Novel acetic acid bacteria from cider fermentations: Acetobacter conturbans sp. nov. and Acetobacter fallax sp. nov.</title>
        <authorList>
            <person name="Sombolestani A.S."/>
            <person name="Cleenwerck I."/>
            <person name="Cnockaert M."/>
            <person name="Borremans W."/>
            <person name="Wieme A.D."/>
            <person name="De Vuyst L."/>
            <person name="Vandamme P."/>
        </authorList>
    </citation>
    <scope>NUCLEOTIDE SEQUENCE [LARGE SCALE GENOMIC DNA]</scope>
    <source>
        <strain evidence="1 2">LMG 30640</strain>
    </source>
</reference>
<comment type="caution">
    <text evidence="1">The sequence shown here is derived from an EMBL/GenBank/DDBJ whole genome shotgun (WGS) entry which is preliminary data.</text>
</comment>
<evidence type="ECO:0000313" key="1">
    <source>
        <dbReference type="EMBL" id="NHN84726.1"/>
    </source>
</evidence>
<keyword evidence="2" id="KW-1185">Reference proteome</keyword>
<dbReference type="PANTHER" id="PTHR30441">
    <property type="entry name" value="DUF748 DOMAIN-CONTAINING PROTEIN"/>
    <property type="match status" value="1"/>
</dbReference>
<accession>A0ABX0JQG9</accession>
<dbReference type="Proteomes" id="UP000635278">
    <property type="component" value="Unassembled WGS sequence"/>
</dbReference>
<protein>
    <recommendedName>
        <fullName evidence="3">AsmA-like C-terminal domain-containing protein</fullName>
    </recommendedName>
</protein>
<proteinExistence type="predicted"/>
<dbReference type="EMBL" id="WOTB01000009">
    <property type="protein sequence ID" value="NHN84726.1"/>
    <property type="molecule type" value="Genomic_DNA"/>
</dbReference>
<evidence type="ECO:0000313" key="2">
    <source>
        <dbReference type="Proteomes" id="UP000635278"/>
    </source>
</evidence>